<feature type="domain" description="HPr kinase/phosphorylase C-terminal" evidence="1">
    <location>
        <begin position="27"/>
        <end position="99"/>
    </location>
</feature>
<proteinExistence type="predicted"/>
<dbReference type="InterPro" id="IPR027417">
    <property type="entry name" value="P-loop_NTPase"/>
</dbReference>
<dbReference type="GO" id="GO:0000155">
    <property type="term" value="F:phosphorelay sensor kinase activity"/>
    <property type="evidence" value="ECO:0007669"/>
    <property type="project" value="InterPro"/>
</dbReference>
<dbReference type="EMBL" id="QBKN01000020">
    <property type="protein sequence ID" value="PTX45680.1"/>
    <property type="molecule type" value="Genomic_DNA"/>
</dbReference>
<reference evidence="2 3" key="1">
    <citation type="submission" date="2018-04" db="EMBL/GenBank/DDBJ databases">
        <title>Genomic Encyclopedia of Archaeal and Bacterial Type Strains, Phase II (KMG-II): from individual species to whole genera.</title>
        <authorList>
            <person name="Goeker M."/>
        </authorList>
    </citation>
    <scope>NUCLEOTIDE SEQUENCE [LARGE SCALE GENOMIC DNA]</scope>
    <source>
        <strain evidence="2 3">DSM 29329</strain>
    </source>
</reference>
<dbReference type="Gene3D" id="3.40.50.300">
    <property type="entry name" value="P-loop containing nucleotide triphosphate hydrolases"/>
    <property type="match status" value="1"/>
</dbReference>
<dbReference type="Pfam" id="PF07475">
    <property type="entry name" value="Hpr_kinase_C"/>
    <property type="match status" value="1"/>
</dbReference>
<dbReference type="InterPro" id="IPR011104">
    <property type="entry name" value="Hpr_kin/Pase_C"/>
</dbReference>
<accession>A0A2T6APH5</accession>
<dbReference type="GO" id="GO:0005524">
    <property type="term" value="F:ATP binding"/>
    <property type="evidence" value="ECO:0007669"/>
    <property type="project" value="InterPro"/>
</dbReference>
<comment type="caution">
    <text evidence="2">The sequence shown here is derived from an EMBL/GenBank/DDBJ whole genome shotgun (WGS) entry which is preliminary data.</text>
</comment>
<keyword evidence="2" id="KW-0418">Kinase</keyword>
<evidence type="ECO:0000313" key="2">
    <source>
        <dbReference type="EMBL" id="PTX45680.1"/>
    </source>
</evidence>
<organism evidence="2 3">
    <name type="scientific">Allosediminivita pacifica</name>
    <dbReference type="NCBI Taxonomy" id="1267769"/>
    <lineage>
        <taxon>Bacteria</taxon>
        <taxon>Pseudomonadati</taxon>
        <taxon>Pseudomonadota</taxon>
        <taxon>Alphaproteobacteria</taxon>
        <taxon>Rhodobacterales</taxon>
        <taxon>Paracoccaceae</taxon>
        <taxon>Allosediminivita</taxon>
    </lineage>
</organism>
<dbReference type="OrthoDB" id="8326226at2"/>
<dbReference type="AlphaFoldDB" id="A0A2T6APH5"/>
<keyword evidence="3" id="KW-1185">Reference proteome</keyword>
<gene>
    <name evidence="2" type="ORF">C8N44_12034</name>
</gene>
<name>A0A2T6APH5_9RHOB</name>
<sequence>MPPPSRWARASWWVCRSEPVGDRPLILHASAVALSGRGLLIQGASGSGKSSLALQLIALGAQLVSDDRTAIRDEDGTPILHAPDAISGLIEARCIGILRTPAAGPTPLAAVVDLDTPETKRLPPERHTEVIGHKFPLFHNPEAPYFAAALQQYLLHGREA</sequence>
<evidence type="ECO:0000259" key="1">
    <source>
        <dbReference type="Pfam" id="PF07475"/>
    </source>
</evidence>
<evidence type="ECO:0000313" key="3">
    <source>
        <dbReference type="Proteomes" id="UP000244069"/>
    </source>
</evidence>
<dbReference type="GO" id="GO:0006109">
    <property type="term" value="P:regulation of carbohydrate metabolic process"/>
    <property type="evidence" value="ECO:0007669"/>
    <property type="project" value="InterPro"/>
</dbReference>
<keyword evidence="2" id="KW-0808">Transferase</keyword>
<dbReference type="SUPFAM" id="SSF53795">
    <property type="entry name" value="PEP carboxykinase-like"/>
    <property type="match status" value="1"/>
</dbReference>
<dbReference type="Proteomes" id="UP000244069">
    <property type="component" value="Unassembled WGS sequence"/>
</dbReference>
<protein>
    <submittedName>
        <fullName evidence="2">Hpr(Ser) kinase/phosphatase</fullName>
    </submittedName>
</protein>
<dbReference type="CDD" id="cd01918">
    <property type="entry name" value="HprK_C"/>
    <property type="match status" value="1"/>
</dbReference>